<evidence type="ECO:0000313" key="3">
    <source>
        <dbReference type="Proteomes" id="UP001310890"/>
    </source>
</evidence>
<keyword evidence="1" id="KW-1133">Transmembrane helix</keyword>
<dbReference type="Proteomes" id="UP001310890">
    <property type="component" value="Unassembled WGS sequence"/>
</dbReference>
<accession>A0AAN7TAU6</accession>
<dbReference type="PANTHER" id="PTHR37490">
    <property type="entry name" value="EXPRESSED PROTEIN"/>
    <property type="match status" value="1"/>
</dbReference>
<keyword evidence="1" id="KW-0812">Transmembrane</keyword>
<dbReference type="EMBL" id="JAVRRL010000085">
    <property type="protein sequence ID" value="KAK5108453.1"/>
    <property type="molecule type" value="Genomic_DNA"/>
</dbReference>
<keyword evidence="1" id="KW-0472">Membrane</keyword>
<name>A0AAN7TAU6_9PEZI</name>
<organism evidence="2 3">
    <name type="scientific">Meristemomyces frigidus</name>
    <dbReference type="NCBI Taxonomy" id="1508187"/>
    <lineage>
        <taxon>Eukaryota</taxon>
        <taxon>Fungi</taxon>
        <taxon>Dikarya</taxon>
        <taxon>Ascomycota</taxon>
        <taxon>Pezizomycotina</taxon>
        <taxon>Dothideomycetes</taxon>
        <taxon>Dothideomycetidae</taxon>
        <taxon>Mycosphaerellales</taxon>
        <taxon>Teratosphaeriaceae</taxon>
        <taxon>Meristemomyces</taxon>
    </lineage>
</organism>
<dbReference type="Pfam" id="PF11913">
    <property type="entry name" value="DUF3431"/>
    <property type="match status" value="1"/>
</dbReference>
<protein>
    <submittedName>
        <fullName evidence="2">Uncharacterized protein</fullName>
    </submittedName>
</protein>
<evidence type="ECO:0000256" key="1">
    <source>
        <dbReference type="SAM" id="Phobius"/>
    </source>
</evidence>
<sequence>MAHSSPLSRPWSKSFLPLGALVVIVLFFFALREHSGSRTVDSDYKTSPVSTGYSTDDHAAAAAPGSSVDNGVGIGHTTKAKTKTIITSVMKSDETTADWIAEFLPDWDATIYVADRSSDEEPLPNSSPFKPHNLPVNQGREAAVYLTYIIQHYYHLPDYMVFIHGKRYQIHNDDPMLDTVPEIQRLNLDYVTEQGYASLRCNWMHCPGVQVKPELGYEDDFWSITGLYASAYHQFFPNETIPTEVTGPCCAQFAVTRDVVQRWPIDKYEQIRQWMWTLEGDQASMKSGLVLEYLWHILFGKPAYYCPPARECYCKKFGMCELECETEGWCLGQIWLNPHKNPVLSLPKQIPEGWPEKGQSVPKEGGYWPYDGWWKDPEEVLHH</sequence>
<gene>
    <name evidence="2" type="ORF">LTR62_008271</name>
</gene>
<feature type="transmembrane region" description="Helical" evidence="1">
    <location>
        <begin position="14"/>
        <end position="31"/>
    </location>
</feature>
<evidence type="ECO:0000313" key="2">
    <source>
        <dbReference type="EMBL" id="KAK5108453.1"/>
    </source>
</evidence>
<dbReference type="InterPro" id="IPR021838">
    <property type="entry name" value="DUF3431"/>
</dbReference>
<comment type="caution">
    <text evidence="2">The sequence shown here is derived from an EMBL/GenBank/DDBJ whole genome shotgun (WGS) entry which is preliminary data.</text>
</comment>
<dbReference type="AlphaFoldDB" id="A0AAN7TAU6"/>
<reference evidence="2" key="1">
    <citation type="submission" date="2023-08" db="EMBL/GenBank/DDBJ databases">
        <title>Black Yeasts Isolated from many extreme environments.</title>
        <authorList>
            <person name="Coleine C."/>
            <person name="Stajich J.E."/>
            <person name="Selbmann L."/>
        </authorList>
    </citation>
    <scope>NUCLEOTIDE SEQUENCE</scope>
    <source>
        <strain evidence="2">CCFEE 5401</strain>
    </source>
</reference>
<dbReference type="PANTHER" id="PTHR37490:SF3">
    <property type="entry name" value="DUF3431 DOMAIN CONTAINING PROTEIN"/>
    <property type="match status" value="1"/>
</dbReference>
<proteinExistence type="predicted"/>